<name>U5SEZ8_9LACT</name>
<organism evidence="11 12">
    <name type="scientific">Carnobacterium inhibens subsp. gilichinskyi</name>
    <dbReference type="NCBI Taxonomy" id="1266845"/>
    <lineage>
        <taxon>Bacteria</taxon>
        <taxon>Bacillati</taxon>
        <taxon>Bacillota</taxon>
        <taxon>Bacilli</taxon>
        <taxon>Lactobacillales</taxon>
        <taxon>Carnobacteriaceae</taxon>
        <taxon>Carnobacterium</taxon>
    </lineage>
</organism>
<comment type="function">
    <text evidence="1 8">One of the primary rRNA binding proteins, it binds specifically to the 5'-end of 16S ribosomal RNA.</text>
</comment>
<dbReference type="PRINTS" id="PR00973">
    <property type="entry name" value="RIBOSOMALS17"/>
</dbReference>
<dbReference type="CDD" id="cd00364">
    <property type="entry name" value="Ribosomal_uS17"/>
    <property type="match status" value="1"/>
</dbReference>
<dbReference type="NCBIfam" id="NF004123">
    <property type="entry name" value="PRK05610.1"/>
    <property type="match status" value="1"/>
</dbReference>
<dbReference type="HOGENOM" id="CLU_073626_1_0_9"/>
<evidence type="ECO:0000256" key="4">
    <source>
        <dbReference type="ARBA" id="ARBA00022730"/>
    </source>
</evidence>
<evidence type="ECO:0000256" key="10">
    <source>
        <dbReference type="SAM" id="MobiDB-lite"/>
    </source>
</evidence>
<dbReference type="InterPro" id="IPR012340">
    <property type="entry name" value="NA-bd_OB-fold"/>
</dbReference>
<evidence type="ECO:0000256" key="7">
    <source>
        <dbReference type="ARBA" id="ARBA00023274"/>
    </source>
</evidence>
<dbReference type="PANTHER" id="PTHR10744">
    <property type="entry name" value="40S RIBOSOMAL PROTEIN S11 FAMILY MEMBER"/>
    <property type="match status" value="1"/>
</dbReference>
<dbReference type="AlphaFoldDB" id="U5SEZ8"/>
<dbReference type="Gene3D" id="2.40.50.140">
    <property type="entry name" value="Nucleic acid-binding proteins"/>
    <property type="match status" value="1"/>
</dbReference>
<evidence type="ECO:0000313" key="11">
    <source>
        <dbReference type="EMBL" id="AGY82668.1"/>
    </source>
</evidence>
<dbReference type="Proteomes" id="UP000017469">
    <property type="component" value="Chromosome"/>
</dbReference>
<evidence type="ECO:0000256" key="6">
    <source>
        <dbReference type="ARBA" id="ARBA00022980"/>
    </source>
</evidence>
<accession>U5SEZ8</accession>
<evidence type="ECO:0000313" key="12">
    <source>
        <dbReference type="Proteomes" id="UP000017469"/>
    </source>
</evidence>
<dbReference type="HAMAP" id="MF_01345_B">
    <property type="entry name" value="Ribosomal_uS17_B"/>
    <property type="match status" value="1"/>
</dbReference>
<dbReference type="EMBL" id="CP006812">
    <property type="protein sequence ID" value="AGY82668.1"/>
    <property type="molecule type" value="Genomic_DNA"/>
</dbReference>
<proteinExistence type="inferred from homology"/>
<comment type="subunit">
    <text evidence="3 8">Part of the 30S ribosomal subunit.</text>
</comment>
<keyword evidence="5 8" id="KW-0694">RNA-binding</keyword>
<evidence type="ECO:0000256" key="2">
    <source>
        <dbReference type="ARBA" id="ARBA00010254"/>
    </source>
</evidence>
<sequence>MIGKGGHQTMSEERNQRKVYQGRVVSDKMDKTIVVVIETQKKHSRYGKRIKYSKKYKAHDENNVAKIGDIVKIMETRPLSSTKHFRLVEVVEESVTI</sequence>
<dbReference type="Pfam" id="PF00366">
    <property type="entry name" value="Ribosomal_S17"/>
    <property type="match status" value="1"/>
</dbReference>
<dbReference type="eggNOG" id="COG0186">
    <property type="taxonomic scope" value="Bacteria"/>
</dbReference>
<dbReference type="GO" id="GO:0003735">
    <property type="term" value="F:structural constituent of ribosome"/>
    <property type="evidence" value="ECO:0007669"/>
    <property type="project" value="UniProtKB-UniRule"/>
</dbReference>
<comment type="similarity">
    <text evidence="2 8 9">Belongs to the universal ribosomal protein uS17 family.</text>
</comment>
<dbReference type="InterPro" id="IPR019979">
    <property type="entry name" value="Ribosomal_uS17_CS"/>
</dbReference>
<dbReference type="PATRIC" id="fig|1266845.5.peg.2092"/>
<dbReference type="SUPFAM" id="SSF50249">
    <property type="entry name" value="Nucleic acid-binding proteins"/>
    <property type="match status" value="1"/>
</dbReference>
<dbReference type="InterPro" id="IPR000266">
    <property type="entry name" value="Ribosomal_uS17"/>
</dbReference>
<evidence type="ECO:0000256" key="5">
    <source>
        <dbReference type="ARBA" id="ARBA00022884"/>
    </source>
</evidence>
<reference evidence="11 12" key="1">
    <citation type="journal article" date="2013" name="Genome Announc.">
        <title>Complete Genome Sequence of Carnobacterium gilichinskyi Strain WN1359T (DSM 27470T).</title>
        <authorList>
            <person name="Leonard M.T."/>
            <person name="Panayotova N."/>
            <person name="Farmerie W.G."/>
            <person name="Triplett E.W."/>
            <person name="Nicholson W.L."/>
        </authorList>
    </citation>
    <scope>NUCLEOTIDE SEQUENCE [LARGE SCALE GENOMIC DNA]</scope>
    <source>
        <strain evidence="11 12">WN1359</strain>
    </source>
</reference>
<dbReference type="PROSITE" id="PS00056">
    <property type="entry name" value="RIBOSOMAL_S17"/>
    <property type="match status" value="1"/>
</dbReference>
<dbReference type="GO" id="GO:0019843">
    <property type="term" value="F:rRNA binding"/>
    <property type="evidence" value="ECO:0007669"/>
    <property type="project" value="UniProtKB-UniRule"/>
</dbReference>
<dbReference type="KEGG" id="caw:Q783_10975"/>
<keyword evidence="7 8" id="KW-0687">Ribonucleoprotein</keyword>
<dbReference type="GO" id="GO:0006412">
    <property type="term" value="P:translation"/>
    <property type="evidence" value="ECO:0007669"/>
    <property type="project" value="UniProtKB-UniRule"/>
</dbReference>
<evidence type="ECO:0000256" key="8">
    <source>
        <dbReference type="HAMAP-Rule" id="MF_01345"/>
    </source>
</evidence>
<dbReference type="FunFam" id="2.40.50.140:FF:000026">
    <property type="entry name" value="30S ribosomal protein S17"/>
    <property type="match status" value="1"/>
</dbReference>
<dbReference type="InterPro" id="IPR019984">
    <property type="entry name" value="Ribosomal_uS17_bact/chlr"/>
</dbReference>
<feature type="region of interest" description="Disordered" evidence="10">
    <location>
        <begin position="1"/>
        <end position="20"/>
    </location>
</feature>
<evidence type="ECO:0000256" key="9">
    <source>
        <dbReference type="RuleBase" id="RU003872"/>
    </source>
</evidence>
<protein>
    <recommendedName>
        <fullName evidence="8">Small ribosomal subunit protein uS17</fullName>
    </recommendedName>
</protein>
<dbReference type="PANTHER" id="PTHR10744:SF1">
    <property type="entry name" value="SMALL RIBOSOMAL SUBUNIT PROTEIN US17M"/>
    <property type="match status" value="1"/>
</dbReference>
<dbReference type="NCBIfam" id="TIGR03635">
    <property type="entry name" value="uS17_bact"/>
    <property type="match status" value="1"/>
</dbReference>
<evidence type="ECO:0000256" key="1">
    <source>
        <dbReference type="ARBA" id="ARBA00002932"/>
    </source>
</evidence>
<evidence type="ECO:0000256" key="3">
    <source>
        <dbReference type="ARBA" id="ARBA00011458"/>
    </source>
</evidence>
<dbReference type="STRING" id="1266845.Q783_10975"/>
<dbReference type="GO" id="GO:0022627">
    <property type="term" value="C:cytosolic small ribosomal subunit"/>
    <property type="evidence" value="ECO:0007669"/>
    <property type="project" value="UniProtKB-UniRule"/>
</dbReference>
<gene>
    <name evidence="8" type="primary">rpsQ</name>
    <name evidence="11" type="ORF">Q783_10975</name>
</gene>
<keyword evidence="6 8" id="KW-0689">Ribosomal protein</keyword>
<keyword evidence="4 8" id="KW-0699">rRNA-binding</keyword>